<sequence>MSTKKSPTKRRPKRDQNDEASDSLLDESSQSSDAAPAASSSVAQSTYTEQGGPLLMAPIAMSHTRSLHSIHNNNELLNIGGCIQFGPSLHPHQLGDEHQETEPLPLLRTLSTPTPYRPLLHRANSAFGNFRLSRKQQLMHQHSDPTGVSAFYPVVSKCSVETESTESLSCNPLSSFEVEDFSSSKEEDHNQQEGSSKKNSPRLGRKFLSGIKGAWISKRKKVIGGRENPVSLLAEEEDEEDDDRAAAAIGVDTTDTAIGDGENQYTQPLESSYRINSDMYSDSDLDDDAMEPIVGQYHLLDEETSTARDTADNNHPRPPSVELGSVEVVAEGTGSTLTGLHYILEELRPEEEGLLSTEESVLRPPSVEVMHMDDIPEELERSPAYHPLVDDDDGGEEYQDTIEAISFPIQLSYKSPKPNSSPDHSNKSSSPHSRTTTSGNSQADYEVRETNRRSSQIRNCKEVVVDIDGNATVHSSSTSSSNYHVHSPNIREGAMPGERFFTSTPAVGEEDLNICSLSLSPNKSGKRDIMEQLMQRFPPSSNSSHRAHSPHTISSASISNTSSSGSETKQPLKFVAIKKGADDSSPKHSIGAIIKPRISKGERPPMQTFTSYQKPPQSPRKDVIRSGGARTPTRTPPPRSEYGNNSGANTPSSPPVIMDGPVRSDLKIATKPHGVRSGSGRGMVLHPPSSELLYQQPDLQSVTSELTESVAVTVDEGTNDGAQEVVTSLHQTMVVTPEKERRRLHQKWNEQQQQHDTFFRKDAQDCKKENVAMISPDKRG</sequence>
<protein>
    <submittedName>
        <fullName evidence="2">Uncharacterized protein</fullName>
    </submittedName>
</protein>
<feature type="region of interest" description="Disordered" evidence="1">
    <location>
        <begin position="1"/>
        <end position="46"/>
    </location>
</feature>
<feature type="region of interest" description="Disordered" evidence="1">
    <location>
        <begin position="180"/>
        <end position="204"/>
    </location>
</feature>
<dbReference type="Proteomes" id="UP001530400">
    <property type="component" value="Unassembled WGS sequence"/>
</dbReference>
<dbReference type="AlphaFoldDB" id="A0ABD3NFN6"/>
<feature type="compositionally biased region" description="Polar residues" evidence="1">
    <location>
        <begin position="434"/>
        <end position="443"/>
    </location>
</feature>
<gene>
    <name evidence="2" type="ORF">ACHAWO_011417</name>
</gene>
<organism evidence="2 3">
    <name type="scientific">Cyclotella atomus</name>
    <dbReference type="NCBI Taxonomy" id="382360"/>
    <lineage>
        <taxon>Eukaryota</taxon>
        <taxon>Sar</taxon>
        <taxon>Stramenopiles</taxon>
        <taxon>Ochrophyta</taxon>
        <taxon>Bacillariophyta</taxon>
        <taxon>Coscinodiscophyceae</taxon>
        <taxon>Thalassiosirophycidae</taxon>
        <taxon>Stephanodiscales</taxon>
        <taxon>Stephanodiscaceae</taxon>
        <taxon>Cyclotella</taxon>
    </lineage>
</organism>
<reference evidence="2 3" key="1">
    <citation type="submission" date="2024-10" db="EMBL/GenBank/DDBJ databases">
        <title>Updated reference genomes for cyclostephanoid diatoms.</title>
        <authorList>
            <person name="Roberts W.R."/>
            <person name="Alverson A.J."/>
        </authorList>
    </citation>
    <scope>NUCLEOTIDE SEQUENCE [LARGE SCALE GENOMIC DNA]</scope>
    <source>
        <strain evidence="2 3">AJA010-31</strain>
    </source>
</reference>
<feature type="region of interest" description="Disordered" evidence="1">
    <location>
        <begin position="537"/>
        <end position="661"/>
    </location>
</feature>
<keyword evidence="3" id="KW-1185">Reference proteome</keyword>
<feature type="compositionally biased region" description="Basic residues" evidence="1">
    <location>
        <begin position="1"/>
        <end position="13"/>
    </location>
</feature>
<feature type="compositionally biased region" description="Low complexity" evidence="1">
    <location>
        <begin position="414"/>
        <end position="433"/>
    </location>
</feature>
<dbReference type="EMBL" id="JALLPJ020001181">
    <property type="protein sequence ID" value="KAL3774717.1"/>
    <property type="molecule type" value="Genomic_DNA"/>
</dbReference>
<comment type="caution">
    <text evidence="2">The sequence shown here is derived from an EMBL/GenBank/DDBJ whole genome shotgun (WGS) entry which is preliminary data.</text>
</comment>
<feature type="compositionally biased region" description="Low complexity" evidence="1">
    <location>
        <begin position="554"/>
        <end position="566"/>
    </location>
</feature>
<evidence type="ECO:0000256" key="1">
    <source>
        <dbReference type="SAM" id="MobiDB-lite"/>
    </source>
</evidence>
<evidence type="ECO:0000313" key="2">
    <source>
        <dbReference type="EMBL" id="KAL3774717.1"/>
    </source>
</evidence>
<name>A0ABD3NFN6_9STRA</name>
<feature type="compositionally biased region" description="Low complexity" evidence="1">
    <location>
        <begin position="26"/>
        <end position="45"/>
    </location>
</feature>
<accession>A0ABD3NFN6</accession>
<feature type="compositionally biased region" description="Basic and acidic residues" evidence="1">
    <location>
        <begin position="182"/>
        <end position="191"/>
    </location>
</feature>
<proteinExistence type="predicted"/>
<feature type="compositionally biased region" description="Polar residues" evidence="1">
    <location>
        <begin position="642"/>
        <end position="651"/>
    </location>
</feature>
<feature type="region of interest" description="Disordered" evidence="1">
    <location>
        <begin position="412"/>
        <end position="455"/>
    </location>
</feature>
<evidence type="ECO:0000313" key="3">
    <source>
        <dbReference type="Proteomes" id="UP001530400"/>
    </source>
</evidence>